<proteinExistence type="predicted"/>
<dbReference type="InterPro" id="IPR011545">
    <property type="entry name" value="DEAD/DEAH_box_helicase_dom"/>
</dbReference>
<accession>A0A433QHB6</accession>
<organism evidence="8 9">
    <name type="scientific">Jimgerdemannia flammicorona</name>
    <dbReference type="NCBI Taxonomy" id="994334"/>
    <lineage>
        <taxon>Eukaryota</taxon>
        <taxon>Fungi</taxon>
        <taxon>Fungi incertae sedis</taxon>
        <taxon>Mucoromycota</taxon>
        <taxon>Mucoromycotina</taxon>
        <taxon>Endogonomycetes</taxon>
        <taxon>Endogonales</taxon>
        <taxon>Endogonaceae</taxon>
        <taxon>Jimgerdemannia</taxon>
    </lineage>
</organism>
<protein>
    <recommendedName>
        <fullName evidence="1">RNA helicase</fullName>
        <ecNumber evidence="1">3.6.4.13</ecNumber>
    </recommendedName>
</protein>
<reference evidence="8 9" key="1">
    <citation type="journal article" date="2018" name="New Phytol.">
        <title>Phylogenomics of Endogonaceae and evolution of mycorrhizas within Mucoromycota.</title>
        <authorList>
            <person name="Chang Y."/>
            <person name="Desiro A."/>
            <person name="Na H."/>
            <person name="Sandor L."/>
            <person name="Lipzen A."/>
            <person name="Clum A."/>
            <person name="Barry K."/>
            <person name="Grigoriev I.V."/>
            <person name="Martin F.M."/>
            <person name="Stajich J.E."/>
            <person name="Smith M.E."/>
            <person name="Bonito G."/>
            <person name="Spatafora J.W."/>
        </authorList>
    </citation>
    <scope>NUCLEOTIDE SEQUENCE [LARGE SCALE GENOMIC DNA]</scope>
    <source>
        <strain evidence="8 9">AD002</strain>
    </source>
</reference>
<dbReference type="GO" id="GO:0005524">
    <property type="term" value="F:ATP binding"/>
    <property type="evidence" value="ECO:0007669"/>
    <property type="project" value="UniProtKB-KW"/>
</dbReference>
<dbReference type="GO" id="GO:0003723">
    <property type="term" value="F:RNA binding"/>
    <property type="evidence" value="ECO:0007669"/>
    <property type="project" value="TreeGrafter"/>
</dbReference>
<evidence type="ECO:0000259" key="7">
    <source>
        <dbReference type="PROSITE" id="PS51194"/>
    </source>
</evidence>
<dbReference type="Proteomes" id="UP000274822">
    <property type="component" value="Unassembled WGS sequence"/>
</dbReference>
<evidence type="ECO:0000313" key="8">
    <source>
        <dbReference type="EMBL" id="RUS29197.1"/>
    </source>
</evidence>
<dbReference type="Gene3D" id="3.40.50.300">
    <property type="entry name" value="P-loop containing nucleotide triphosphate hydrolases"/>
    <property type="match status" value="2"/>
</dbReference>
<dbReference type="PROSITE" id="PS51194">
    <property type="entry name" value="HELICASE_CTER"/>
    <property type="match status" value="1"/>
</dbReference>
<feature type="domain" description="Helicase ATP-binding" evidence="6">
    <location>
        <begin position="108"/>
        <end position="315"/>
    </location>
</feature>
<dbReference type="AlphaFoldDB" id="A0A433QHB6"/>
<evidence type="ECO:0000256" key="2">
    <source>
        <dbReference type="ARBA" id="ARBA00022741"/>
    </source>
</evidence>
<keyword evidence="3 8" id="KW-0378">Hydrolase</keyword>
<dbReference type="InterPro" id="IPR014001">
    <property type="entry name" value="Helicase_ATP-bd"/>
</dbReference>
<dbReference type="PROSITE" id="PS51192">
    <property type="entry name" value="HELICASE_ATP_BIND_1"/>
    <property type="match status" value="1"/>
</dbReference>
<evidence type="ECO:0000256" key="4">
    <source>
        <dbReference type="ARBA" id="ARBA00022806"/>
    </source>
</evidence>
<dbReference type="SUPFAM" id="SSF52540">
    <property type="entry name" value="P-loop containing nucleoside triphosphate hydrolases"/>
    <property type="match status" value="1"/>
</dbReference>
<keyword evidence="9" id="KW-1185">Reference proteome</keyword>
<evidence type="ECO:0000313" key="9">
    <source>
        <dbReference type="Proteomes" id="UP000274822"/>
    </source>
</evidence>
<evidence type="ECO:0000256" key="1">
    <source>
        <dbReference type="ARBA" id="ARBA00012552"/>
    </source>
</evidence>
<keyword evidence="4" id="KW-0347">Helicase</keyword>
<dbReference type="EC" id="3.6.4.13" evidence="1"/>
<keyword evidence="5" id="KW-0067">ATP-binding</keyword>
<dbReference type="SMART" id="SM00487">
    <property type="entry name" value="DEXDc"/>
    <property type="match status" value="1"/>
</dbReference>
<feature type="domain" description="Helicase C-terminal" evidence="7">
    <location>
        <begin position="391"/>
        <end position="529"/>
    </location>
</feature>
<dbReference type="Pfam" id="PF00271">
    <property type="entry name" value="Helicase_C"/>
    <property type="match status" value="1"/>
</dbReference>
<dbReference type="GO" id="GO:0016787">
    <property type="term" value="F:hydrolase activity"/>
    <property type="evidence" value="ECO:0007669"/>
    <property type="project" value="UniProtKB-KW"/>
</dbReference>
<dbReference type="GO" id="GO:0003724">
    <property type="term" value="F:RNA helicase activity"/>
    <property type="evidence" value="ECO:0007669"/>
    <property type="project" value="UniProtKB-EC"/>
</dbReference>
<dbReference type="PANTHER" id="PTHR47963:SF8">
    <property type="entry name" value="ATP-DEPENDENT RNA HELICASE DEAD"/>
    <property type="match status" value="1"/>
</dbReference>
<dbReference type="Pfam" id="PF00270">
    <property type="entry name" value="DEAD"/>
    <property type="match status" value="1"/>
</dbReference>
<sequence length="529" mass="58450">MFPFRTSLFSRCRDSYYTGIAREILKRNYISHVRPVGQTALLAATSSGRITWKNTSKNFKVTPIYISVLEKPNKLIFNLSLGIPPPICDSLATNFGITVPTTMQQTLIPGILSGRDIFLRDQTGMGKTLGITLALLSQSRLRRKPTVTNLLIAPNRELAMQVEQWVRRMVTPEHAETSRIKRIIQVLVSGDGAVAQDEIAKQKADLAAQVPHIVVGTPSRVLEILRSGALDVSGLRTMVVDEADQALRLPKRFATEREIRNRQMHPKPAEQLIGLVFDKAGVRREKKLQLVISSATLNRPLRYFLADKDKGWIRDALFIDATNSTSAPAQITHHCLVVSAGSIRNINAASDEGLGGDDIQSAAAGTGTAEDEDWWEEYPADESFGDDDDRMLEGVATACELEGVRRGLVFVNNNTSIPKFIGRLKEHGVEAKELITSFAEGAADRKPATLLVATEHTARGVDLPDVSHVFILGIPSSATSYLHMAGRTGRMGREGKVVTFVREVGWAENRVKTMFKLTKVHVQRFEHVE</sequence>
<evidence type="ECO:0000256" key="5">
    <source>
        <dbReference type="ARBA" id="ARBA00022840"/>
    </source>
</evidence>
<comment type="caution">
    <text evidence="8">The sequence shown here is derived from an EMBL/GenBank/DDBJ whole genome shotgun (WGS) entry which is preliminary data.</text>
</comment>
<dbReference type="InterPro" id="IPR001650">
    <property type="entry name" value="Helicase_C-like"/>
</dbReference>
<dbReference type="EMBL" id="RBNJ01005455">
    <property type="protein sequence ID" value="RUS29197.1"/>
    <property type="molecule type" value="Genomic_DNA"/>
</dbReference>
<dbReference type="SMART" id="SM00490">
    <property type="entry name" value="HELICc"/>
    <property type="match status" value="1"/>
</dbReference>
<dbReference type="PANTHER" id="PTHR47963">
    <property type="entry name" value="DEAD-BOX ATP-DEPENDENT RNA HELICASE 47, MITOCHONDRIAL"/>
    <property type="match status" value="1"/>
</dbReference>
<evidence type="ECO:0000259" key="6">
    <source>
        <dbReference type="PROSITE" id="PS51192"/>
    </source>
</evidence>
<evidence type="ECO:0000256" key="3">
    <source>
        <dbReference type="ARBA" id="ARBA00022801"/>
    </source>
</evidence>
<name>A0A433QHB6_9FUNG</name>
<gene>
    <name evidence="8" type="ORF">BC938DRAFT_480932</name>
</gene>
<dbReference type="InterPro" id="IPR027417">
    <property type="entry name" value="P-loop_NTPase"/>
</dbReference>
<keyword evidence="2" id="KW-0547">Nucleotide-binding</keyword>
<dbReference type="InterPro" id="IPR050547">
    <property type="entry name" value="DEAD_box_RNA_helicases"/>
</dbReference>